<gene>
    <name evidence="2" type="ORF">FSP39_009520</name>
</gene>
<accession>A0AA89C5T4</accession>
<comment type="caution">
    <text evidence="2">The sequence shown here is derived from an EMBL/GenBank/DDBJ whole genome shotgun (WGS) entry which is preliminary data.</text>
</comment>
<name>A0AA89C5T4_PINIB</name>
<evidence type="ECO:0000313" key="2">
    <source>
        <dbReference type="EMBL" id="KAK3102194.1"/>
    </source>
</evidence>
<dbReference type="AlphaFoldDB" id="A0AA89C5T4"/>
<evidence type="ECO:0000256" key="1">
    <source>
        <dbReference type="SAM" id="SignalP"/>
    </source>
</evidence>
<feature type="chain" id="PRO_5041681919" evidence="1">
    <location>
        <begin position="18"/>
        <end position="197"/>
    </location>
</feature>
<protein>
    <submittedName>
        <fullName evidence="2">Uncharacterized protein</fullName>
    </submittedName>
</protein>
<organism evidence="2 3">
    <name type="scientific">Pinctada imbricata</name>
    <name type="common">Atlantic pearl-oyster</name>
    <name type="synonym">Pinctada martensii</name>
    <dbReference type="NCBI Taxonomy" id="66713"/>
    <lineage>
        <taxon>Eukaryota</taxon>
        <taxon>Metazoa</taxon>
        <taxon>Spiralia</taxon>
        <taxon>Lophotrochozoa</taxon>
        <taxon>Mollusca</taxon>
        <taxon>Bivalvia</taxon>
        <taxon>Autobranchia</taxon>
        <taxon>Pteriomorphia</taxon>
        <taxon>Pterioida</taxon>
        <taxon>Pterioidea</taxon>
        <taxon>Pteriidae</taxon>
        <taxon>Pinctada</taxon>
    </lineage>
</organism>
<dbReference type="EMBL" id="VSWD01000005">
    <property type="protein sequence ID" value="KAK3102194.1"/>
    <property type="molecule type" value="Genomic_DNA"/>
</dbReference>
<sequence>MLSLFVYGLVGIVYCGATTTMPPQTGGGAQDHLLQVLEAMHKLNSFHQLPPSERVVLVELIAAAEADQITHYIDRIGFTRILIFIDHVTKIDSHEAHRLEEYLWKELDQERPSPVGPLVIGKKRDVQSILNIAQNMMSYTNLTSEERQLIQEIIQGAENGALTPVVHREGYSKIIKLIEGDNLCLPLIYMYHSFALI</sequence>
<reference evidence="2" key="1">
    <citation type="submission" date="2019-08" db="EMBL/GenBank/DDBJ databases">
        <title>The improved chromosome-level genome for the pearl oyster Pinctada fucata martensii using PacBio sequencing and Hi-C.</title>
        <authorList>
            <person name="Zheng Z."/>
        </authorList>
    </citation>
    <scope>NUCLEOTIDE SEQUENCE</scope>
    <source>
        <strain evidence="2">ZZ-2019</strain>
        <tissue evidence="2">Adductor muscle</tissue>
    </source>
</reference>
<keyword evidence="1" id="KW-0732">Signal</keyword>
<proteinExistence type="predicted"/>
<evidence type="ECO:0000313" key="3">
    <source>
        <dbReference type="Proteomes" id="UP001186944"/>
    </source>
</evidence>
<keyword evidence="3" id="KW-1185">Reference proteome</keyword>
<feature type="signal peptide" evidence="1">
    <location>
        <begin position="1"/>
        <end position="17"/>
    </location>
</feature>
<dbReference type="Proteomes" id="UP001186944">
    <property type="component" value="Unassembled WGS sequence"/>
</dbReference>